<evidence type="ECO:0000313" key="2">
    <source>
        <dbReference type="EMBL" id="OMP11001.1"/>
    </source>
</evidence>
<organism evidence="2 3">
    <name type="scientific">Corchorus olitorius</name>
    <dbReference type="NCBI Taxonomy" id="93759"/>
    <lineage>
        <taxon>Eukaryota</taxon>
        <taxon>Viridiplantae</taxon>
        <taxon>Streptophyta</taxon>
        <taxon>Embryophyta</taxon>
        <taxon>Tracheophyta</taxon>
        <taxon>Spermatophyta</taxon>
        <taxon>Magnoliopsida</taxon>
        <taxon>eudicotyledons</taxon>
        <taxon>Gunneridae</taxon>
        <taxon>Pentapetalae</taxon>
        <taxon>rosids</taxon>
        <taxon>malvids</taxon>
        <taxon>Malvales</taxon>
        <taxon>Malvaceae</taxon>
        <taxon>Grewioideae</taxon>
        <taxon>Apeibeae</taxon>
        <taxon>Corchorus</taxon>
    </lineage>
</organism>
<proteinExistence type="predicted"/>
<dbReference type="Proteomes" id="UP000187203">
    <property type="component" value="Unassembled WGS sequence"/>
</dbReference>
<comment type="caution">
    <text evidence="2">The sequence shown here is derived from an EMBL/GenBank/DDBJ whole genome shotgun (WGS) entry which is preliminary data.</text>
</comment>
<name>A0A1R3KV79_9ROSI</name>
<gene>
    <name evidence="2" type="ORF">COLO4_04092</name>
</gene>
<sequence length="33" mass="3752">MSPLLWHRNGVCGPATRPAKSHSKLEEEYDLTK</sequence>
<protein>
    <submittedName>
        <fullName evidence="2">Uncharacterized protein</fullName>
    </submittedName>
</protein>
<feature type="compositionally biased region" description="Basic and acidic residues" evidence="1">
    <location>
        <begin position="23"/>
        <end position="33"/>
    </location>
</feature>
<keyword evidence="3" id="KW-1185">Reference proteome</keyword>
<evidence type="ECO:0000256" key="1">
    <source>
        <dbReference type="SAM" id="MobiDB-lite"/>
    </source>
</evidence>
<feature type="region of interest" description="Disordered" evidence="1">
    <location>
        <begin position="1"/>
        <end position="33"/>
    </location>
</feature>
<accession>A0A1R3KV79</accession>
<dbReference type="AlphaFoldDB" id="A0A1R3KV79"/>
<evidence type="ECO:0000313" key="3">
    <source>
        <dbReference type="Proteomes" id="UP000187203"/>
    </source>
</evidence>
<dbReference type="EMBL" id="AWUE01011095">
    <property type="protein sequence ID" value="OMP11001.1"/>
    <property type="molecule type" value="Genomic_DNA"/>
</dbReference>
<reference evidence="3" key="1">
    <citation type="submission" date="2013-09" db="EMBL/GenBank/DDBJ databases">
        <title>Corchorus olitorius genome sequencing.</title>
        <authorList>
            <person name="Alam M."/>
            <person name="Haque M.S."/>
            <person name="Islam M.S."/>
            <person name="Emdad E.M."/>
            <person name="Islam M.M."/>
            <person name="Ahmed B."/>
            <person name="Halim A."/>
            <person name="Hossen Q.M.M."/>
            <person name="Hossain M.Z."/>
            <person name="Ahmed R."/>
            <person name="Khan M.M."/>
            <person name="Islam R."/>
            <person name="Rashid M.M."/>
            <person name="Khan S.A."/>
            <person name="Rahman M.S."/>
            <person name="Alam M."/>
            <person name="Yahiya A.S."/>
            <person name="Khan M.S."/>
            <person name="Azam M.S."/>
            <person name="Haque T."/>
            <person name="Lashkar M.Z.H."/>
            <person name="Akhand A.I."/>
            <person name="Morshed G."/>
            <person name="Roy S."/>
            <person name="Uddin K.S."/>
            <person name="Rabeya T."/>
            <person name="Hossain A.S."/>
            <person name="Chowdhury A."/>
            <person name="Snigdha A.R."/>
            <person name="Mortoza M.S."/>
            <person name="Matin S.A."/>
            <person name="Hoque S.M.E."/>
            <person name="Islam M.K."/>
            <person name="Roy D.K."/>
            <person name="Haider R."/>
            <person name="Moosa M.M."/>
            <person name="Elias S.M."/>
            <person name="Hasan A.M."/>
            <person name="Jahan S."/>
            <person name="Shafiuddin M."/>
            <person name="Mahmood N."/>
            <person name="Shommy N.S."/>
        </authorList>
    </citation>
    <scope>NUCLEOTIDE SEQUENCE [LARGE SCALE GENOMIC DNA]</scope>
    <source>
        <strain evidence="3">cv. O-4</strain>
    </source>
</reference>